<feature type="domain" description="Disease resistance R13L4/SHOC-2-like LRR" evidence="8">
    <location>
        <begin position="182"/>
        <end position="410"/>
    </location>
</feature>
<evidence type="ECO:0000256" key="1">
    <source>
        <dbReference type="ARBA" id="ARBA00008894"/>
    </source>
</evidence>
<dbReference type="InterPro" id="IPR041118">
    <property type="entry name" value="Rx_N"/>
</dbReference>
<comment type="caution">
    <text evidence="9">The sequence shown here is derived from an EMBL/GenBank/DDBJ whole genome shotgun (WGS) entry which is preliminary data.</text>
</comment>
<keyword evidence="10" id="KW-1185">Reference proteome</keyword>
<dbReference type="Pfam" id="PF23598">
    <property type="entry name" value="LRR_14"/>
    <property type="match status" value="1"/>
</dbReference>
<evidence type="ECO:0000256" key="2">
    <source>
        <dbReference type="ARBA" id="ARBA00022614"/>
    </source>
</evidence>
<evidence type="ECO:0000256" key="3">
    <source>
        <dbReference type="ARBA" id="ARBA00022737"/>
    </source>
</evidence>
<proteinExistence type="inferred from homology"/>
<protein>
    <recommendedName>
        <fullName evidence="11">Rx N-terminal domain-containing protein</fullName>
    </recommendedName>
</protein>
<dbReference type="InterPro" id="IPR038005">
    <property type="entry name" value="RX-like_CC"/>
</dbReference>
<reference evidence="9 10" key="1">
    <citation type="submission" date="2024-11" db="EMBL/GenBank/DDBJ databases">
        <title>A near-complete genome assembly of Cinchona calisaya.</title>
        <authorList>
            <person name="Lian D.C."/>
            <person name="Zhao X.W."/>
            <person name="Wei L."/>
        </authorList>
    </citation>
    <scope>NUCLEOTIDE SEQUENCE [LARGE SCALE GENOMIC DNA]</scope>
    <source>
        <tissue evidence="9">Nenye</tissue>
    </source>
</reference>
<dbReference type="Pfam" id="PF18052">
    <property type="entry name" value="Rx_N"/>
    <property type="match status" value="1"/>
</dbReference>
<dbReference type="AlphaFoldDB" id="A0ABD2YFP5"/>
<dbReference type="InterPro" id="IPR032675">
    <property type="entry name" value="LRR_dom_sf"/>
</dbReference>
<evidence type="ECO:0000256" key="6">
    <source>
        <dbReference type="ARBA" id="ARBA00022840"/>
    </source>
</evidence>
<evidence type="ECO:0000259" key="8">
    <source>
        <dbReference type="Pfam" id="PF23598"/>
    </source>
</evidence>
<dbReference type="Proteomes" id="UP001630127">
    <property type="component" value="Unassembled WGS sequence"/>
</dbReference>
<dbReference type="EMBL" id="JBJUIK010000013">
    <property type="protein sequence ID" value="KAL3506202.1"/>
    <property type="molecule type" value="Genomic_DNA"/>
</dbReference>
<keyword evidence="5" id="KW-0611">Plant defense</keyword>
<accession>A0ABD2YFP5</accession>
<sequence>MESTGFLFGNLQQLVKENGDLISGAACEVTKLSKNLGLLKRFLTDETSSEKEDVAKEIKGLVHEAEDAIEEYIYYVSEQKSKRSFARSLNAVEHAKNAGAVGKKIEAINKAMEMYVKNYLQISGEEDDDDLRLEEEWIRAGANVAEIKSHYNEAISYSTTSRRLCVNTHLSDYISRRPSCEHVRSFLSFVEDESALQKEYCPRIFQTFKLLMVLDIKSTKLGLFPRELPNLVLLKYIAMSLELKILPKTISSLFNLQTIIIDSSYHTLEIQADIWKIAQLRHLHTNASTTLPKCQEQSSAVANLQTLSTISPESCRPEVFERTPTLKKLGICGKLRTIVEANGESNLFDSFFKLEFLENLKLANDDARFKLRSLPPENKFPAKLTRLSLQNRKLDWIEMSKLGKLKCLMVLKLKDNAFRENFG</sequence>
<dbReference type="CDD" id="cd14798">
    <property type="entry name" value="RX-CC_like"/>
    <property type="match status" value="1"/>
</dbReference>
<dbReference type="SUPFAM" id="SSF52058">
    <property type="entry name" value="L domain-like"/>
    <property type="match status" value="1"/>
</dbReference>
<organism evidence="9 10">
    <name type="scientific">Cinchona calisaya</name>
    <dbReference type="NCBI Taxonomy" id="153742"/>
    <lineage>
        <taxon>Eukaryota</taxon>
        <taxon>Viridiplantae</taxon>
        <taxon>Streptophyta</taxon>
        <taxon>Embryophyta</taxon>
        <taxon>Tracheophyta</taxon>
        <taxon>Spermatophyta</taxon>
        <taxon>Magnoliopsida</taxon>
        <taxon>eudicotyledons</taxon>
        <taxon>Gunneridae</taxon>
        <taxon>Pentapetalae</taxon>
        <taxon>asterids</taxon>
        <taxon>lamiids</taxon>
        <taxon>Gentianales</taxon>
        <taxon>Rubiaceae</taxon>
        <taxon>Cinchonoideae</taxon>
        <taxon>Cinchoneae</taxon>
        <taxon>Cinchona</taxon>
    </lineage>
</organism>
<dbReference type="PANTHER" id="PTHR15140:SF56">
    <property type="entry name" value="NB-ARC DOMAIN-CONTAINING PROTEIN"/>
    <property type="match status" value="1"/>
</dbReference>
<dbReference type="InterPro" id="IPR055414">
    <property type="entry name" value="LRR_R13L4/SHOC2-like"/>
</dbReference>
<gene>
    <name evidence="9" type="ORF">ACH5RR_031584</name>
</gene>
<keyword evidence="2" id="KW-0433">Leucine-rich repeat</keyword>
<comment type="similarity">
    <text evidence="1">Belongs to the disease resistance NB-LRR family.</text>
</comment>
<keyword evidence="3" id="KW-0677">Repeat</keyword>
<keyword evidence="4" id="KW-0547">Nucleotide-binding</keyword>
<dbReference type="GO" id="GO:0006952">
    <property type="term" value="P:defense response"/>
    <property type="evidence" value="ECO:0007669"/>
    <property type="project" value="UniProtKB-KW"/>
</dbReference>
<dbReference type="Gene3D" id="3.80.10.10">
    <property type="entry name" value="Ribonuclease Inhibitor"/>
    <property type="match status" value="1"/>
</dbReference>
<evidence type="ECO:0000313" key="9">
    <source>
        <dbReference type="EMBL" id="KAL3506202.1"/>
    </source>
</evidence>
<evidence type="ECO:0000259" key="7">
    <source>
        <dbReference type="Pfam" id="PF18052"/>
    </source>
</evidence>
<dbReference type="PANTHER" id="PTHR15140">
    <property type="entry name" value="TUBULIN-SPECIFIC CHAPERONE E"/>
    <property type="match status" value="1"/>
</dbReference>
<feature type="domain" description="Disease resistance N-terminal" evidence="7">
    <location>
        <begin position="5"/>
        <end position="85"/>
    </location>
</feature>
<dbReference type="Gene3D" id="1.20.5.4130">
    <property type="match status" value="1"/>
</dbReference>
<evidence type="ECO:0008006" key="11">
    <source>
        <dbReference type="Google" id="ProtNLM"/>
    </source>
</evidence>
<evidence type="ECO:0000313" key="10">
    <source>
        <dbReference type="Proteomes" id="UP001630127"/>
    </source>
</evidence>
<keyword evidence="6" id="KW-0067">ATP-binding</keyword>
<evidence type="ECO:0000256" key="4">
    <source>
        <dbReference type="ARBA" id="ARBA00022741"/>
    </source>
</evidence>
<name>A0ABD2YFP5_9GENT</name>
<dbReference type="GO" id="GO:0005524">
    <property type="term" value="F:ATP binding"/>
    <property type="evidence" value="ECO:0007669"/>
    <property type="project" value="UniProtKB-KW"/>
</dbReference>
<evidence type="ECO:0000256" key="5">
    <source>
        <dbReference type="ARBA" id="ARBA00022821"/>
    </source>
</evidence>